<organism evidence="4 5">
    <name type="scientific">Micromonospora harpali</name>
    <dbReference type="NCBI Taxonomy" id="1490225"/>
    <lineage>
        <taxon>Bacteria</taxon>
        <taxon>Bacillati</taxon>
        <taxon>Actinomycetota</taxon>
        <taxon>Actinomycetes</taxon>
        <taxon>Micromonosporales</taxon>
        <taxon>Micromonosporaceae</taxon>
        <taxon>Micromonospora</taxon>
    </lineage>
</organism>
<dbReference type="PANTHER" id="PTHR30486">
    <property type="entry name" value="TWITCHING MOTILITY PROTEIN PILT"/>
    <property type="match status" value="1"/>
</dbReference>
<reference evidence="5" key="1">
    <citation type="journal article" date="2019" name="Int. J. Syst. Evol. Microbiol.">
        <title>The Global Catalogue of Microorganisms (GCM) 10K type strain sequencing project: providing services to taxonomists for standard genome sequencing and annotation.</title>
        <authorList>
            <consortium name="The Broad Institute Genomics Platform"/>
            <consortium name="The Broad Institute Genome Sequencing Center for Infectious Disease"/>
            <person name="Wu L."/>
            <person name="Ma J."/>
        </authorList>
    </citation>
    <scope>NUCLEOTIDE SEQUENCE [LARGE SCALE GENOMIC DNA]</scope>
    <source>
        <strain evidence="5">CGMCC 4.7173</strain>
    </source>
</reference>
<evidence type="ECO:0000256" key="1">
    <source>
        <dbReference type="ARBA" id="ARBA00006611"/>
    </source>
</evidence>
<dbReference type="InterPro" id="IPR001482">
    <property type="entry name" value="T2SS/T4SS_dom"/>
</dbReference>
<dbReference type="RefSeq" id="WP_353899822.1">
    <property type="nucleotide sequence ID" value="NZ_CP158970.1"/>
</dbReference>
<accession>A0ABW1HRX3</accession>
<dbReference type="Gene3D" id="3.40.50.300">
    <property type="entry name" value="P-loop containing nucleotide triphosphate hydrolases"/>
    <property type="match status" value="1"/>
</dbReference>
<gene>
    <name evidence="4" type="ORF">ACFPZ4_22065</name>
</gene>
<dbReference type="NCBIfam" id="TIGR03819">
    <property type="entry name" value="heli_sec_ATPase"/>
    <property type="match status" value="1"/>
</dbReference>
<dbReference type="SUPFAM" id="SSF52540">
    <property type="entry name" value="P-loop containing nucleoside triphosphate hydrolases"/>
    <property type="match status" value="1"/>
</dbReference>
<protein>
    <submittedName>
        <fullName evidence="4">TadA family conjugal transfer-associated ATPase</fullName>
    </submittedName>
</protein>
<comment type="similarity">
    <text evidence="1">Belongs to the GSP E family.</text>
</comment>
<dbReference type="CDD" id="cd01130">
    <property type="entry name" value="VirB11-like_ATPase"/>
    <property type="match status" value="1"/>
</dbReference>
<dbReference type="InterPro" id="IPR022399">
    <property type="entry name" value="TadA-like_ATPase"/>
</dbReference>
<sequence length="416" mass="43088">MNGHADGEEIASRVRQRFAATAAPVTPAAVVSAVRAEPAAAVLGDTAVLRIAGRVHDDLVGAGPLAPLLADPEVTDVLVNGNRVWVDRGQGLHQVAVPVGTVDDVRRLAQRLAAGAGRRLDDGSPYADARLPDGTRLHAVLPPVATDGPYLSLRTFRQRPFTLDDLVRQGTVPRPVAPVLAAVVAARLAYLVVGGTGSGKTTLLNTLLGLVPGNERIVLVEDAAELRPLHPHVVGLQARTSNVEGAGAVGLSDLVRQALRMRPDRLVVGECRGGEVVDLLAALNTGHDGGAGTLHANAPSDVPARLEALGMLGGLPRAALHAQVAAALQVLLQVRRGARGRVLESVCLLLPDGPDRLVTVVPAWVRGHGPGPAAQALGVLLRERDVPVPSVLGEAWRGGTERDGRAGAPARHGELG</sequence>
<dbReference type="Pfam" id="PF00437">
    <property type="entry name" value="T2SSE"/>
    <property type="match status" value="1"/>
</dbReference>
<comment type="caution">
    <text evidence="4">The sequence shown here is derived from an EMBL/GenBank/DDBJ whole genome shotgun (WGS) entry which is preliminary data.</text>
</comment>
<name>A0ABW1HRX3_9ACTN</name>
<evidence type="ECO:0000313" key="4">
    <source>
        <dbReference type="EMBL" id="MFC5944146.1"/>
    </source>
</evidence>
<dbReference type="EMBL" id="JBHSQQ010000162">
    <property type="protein sequence ID" value="MFC5944146.1"/>
    <property type="molecule type" value="Genomic_DNA"/>
</dbReference>
<dbReference type="PANTHER" id="PTHR30486:SF6">
    <property type="entry name" value="TYPE IV PILUS RETRACTATION ATPASE PILT"/>
    <property type="match status" value="1"/>
</dbReference>
<feature type="domain" description="Bacterial type II secretion system protein E" evidence="3">
    <location>
        <begin position="61"/>
        <end position="332"/>
    </location>
</feature>
<evidence type="ECO:0000259" key="3">
    <source>
        <dbReference type="Pfam" id="PF00437"/>
    </source>
</evidence>
<evidence type="ECO:0000256" key="2">
    <source>
        <dbReference type="SAM" id="MobiDB-lite"/>
    </source>
</evidence>
<dbReference type="InterPro" id="IPR027417">
    <property type="entry name" value="P-loop_NTPase"/>
</dbReference>
<dbReference type="Gene3D" id="3.30.450.380">
    <property type="match status" value="1"/>
</dbReference>
<proteinExistence type="inferred from homology"/>
<keyword evidence="5" id="KW-1185">Reference proteome</keyword>
<dbReference type="Proteomes" id="UP001596207">
    <property type="component" value="Unassembled WGS sequence"/>
</dbReference>
<feature type="region of interest" description="Disordered" evidence="2">
    <location>
        <begin position="392"/>
        <end position="416"/>
    </location>
</feature>
<evidence type="ECO:0000313" key="5">
    <source>
        <dbReference type="Proteomes" id="UP001596207"/>
    </source>
</evidence>
<feature type="compositionally biased region" description="Basic and acidic residues" evidence="2">
    <location>
        <begin position="399"/>
        <end position="416"/>
    </location>
</feature>
<dbReference type="InterPro" id="IPR050921">
    <property type="entry name" value="T4SS_GSP_E_ATPase"/>
</dbReference>